<keyword evidence="4" id="KW-0547">Nucleotide-binding</keyword>
<evidence type="ECO:0000256" key="3">
    <source>
        <dbReference type="ARBA" id="ARBA00022737"/>
    </source>
</evidence>
<dbReference type="Gene3D" id="3.30.200.20">
    <property type="entry name" value="Phosphorylase Kinase, domain 1"/>
    <property type="match status" value="1"/>
</dbReference>
<proteinExistence type="predicted"/>
<dbReference type="PROSITE" id="PS00678">
    <property type="entry name" value="WD_REPEATS_1"/>
    <property type="match status" value="1"/>
</dbReference>
<dbReference type="PROSITE" id="PS50294">
    <property type="entry name" value="WD_REPEATS_REGION"/>
    <property type="match status" value="1"/>
</dbReference>
<feature type="repeat" description="WD" evidence="7">
    <location>
        <begin position="577"/>
        <end position="618"/>
    </location>
</feature>
<dbReference type="Gene3D" id="1.10.510.10">
    <property type="entry name" value="Transferase(Phosphotransferase) domain 1"/>
    <property type="match status" value="1"/>
</dbReference>
<accession>A0ABR9PBY6</accession>
<evidence type="ECO:0000313" key="11">
    <source>
        <dbReference type="Proteomes" id="UP000806528"/>
    </source>
</evidence>
<dbReference type="PROSITE" id="PS00108">
    <property type="entry name" value="PROTEIN_KINASE_ST"/>
    <property type="match status" value="1"/>
</dbReference>
<evidence type="ECO:0000256" key="6">
    <source>
        <dbReference type="ARBA" id="ARBA00022840"/>
    </source>
</evidence>
<dbReference type="PANTHER" id="PTHR43289">
    <property type="entry name" value="MITOGEN-ACTIVATED PROTEIN KINASE KINASE KINASE 20-RELATED"/>
    <property type="match status" value="1"/>
</dbReference>
<dbReference type="InterPro" id="IPR008271">
    <property type="entry name" value="Ser/Thr_kinase_AS"/>
</dbReference>
<dbReference type="SUPFAM" id="SSF50998">
    <property type="entry name" value="Quinoprotein alcohol dehydrogenase-like"/>
    <property type="match status" value="1"/>
</dbReference>
<feature type="repeat" description="WD" evidence="7">
    <location>
        <begin position="534"/>
        <end position="565"/>
    </location>
</feature>
<evidence type="ECO:0000256" key="8">
    <source>
        <dbReference type="SAM" id="MobiDB-lite"/>
    </source>
</evidence>
<keyword evidence="1 7" id="KW-0853">WD repeat</keyword>
<dbReference type="InterPro" id="IPR015943">
    <property type="entry name" value="WD40/YVTN_repeat-like_dom_sf"/>
</dbReference>
<keyword evidence="6" id="KW-0067">ATP-binding</keyword>
<dbReference type="InterPro" id="IPR000719">
    <property type="entry name" value="Prot_kinase_dom"/>
</dbReference>
<dbReference type="Proteomes" id="UP000806528">
    <property type="component" value="Unassembled WGS sequence"/>
</dbReference>
<dbReference type="GO" id="GO:0016301">
    <property type="term" value="F:kinase activity"/>
    <property type="evidence" value="ECO:0007669"/>
    <property type="project" value="UniProtKB-KW"/>
</dbReference>
<dbReference type="InterPro" id="IPR011047">
    <property type="entry name" value="Quinoprotein_ADH-like_sf"/>
</dbReference>
<evidence type="ECO:0000256" key="7">
    <source>
        <dbReference type="PROSITE-ProRule" id="PRU00221"/>
    </source>
</evidence>
<dbReference type="PANTHER" id="PTHR43289:SF34">
    <property type="entry name" value="SERINE_THREONINE-PROTEIN KINASE YBDM-RELATED"/>
    <property type="match status" value="1"/>
</dbReference>
<evidence type="ECO:0000313" key="10">
    <source>
        <dbReference type="EMBL" id="MBE3001350.1"/>
    </source>
</evidence>
<dbReference type="SMART" id="SM00320">
    <property type="entry name" value="WD40"/>
    <property type="match status" value="5"/>
</dbReference>
<keyword evidence="2" id="KW-0808">Transferase</keyword>
<dbReference type="PROSITE" id="PS50011">
    <property type="entry name" value="PROTEIN_KINASE_DOM"/>
    <property type="match status" value="1"/>
</dbReference>
<evidence type="ECO:0000256" key="2">
    <source>
        <dbReference type="ARBA" id="ARBA00022679"/>
    </source>
</evidence>
<organism evidence="10 11">
    <name type="scientific">Nocardiopsis coralli</name>
    <dbReference type="NCBI Taxonomy" id="2772213"/>
    <lineage>
        <taxon>Bacteria</taxon>
        <taxon>Bacillati</taxon>
        <taxon>Actinomycetota</taxon>
        <taxon>Actinomycetes</taxon>
        <taxon>Streptosporangiales</taxon>
        <taxon>Nocardiopsidaceae</taxon>
        <taxon>Nocardiopsis</taxon>
    </lineage>
</organism>
<dbReference type="PROSITE" id="PS50082">
    <property type="entry name" value="WD_REPEATS_2"/>
    <property type="match status" value="3"/>
</dbReference>
<dbReference type="SUPFAM" id="SSF56112">
    <property type="entry name" value="Protein kinase-like (PK-like)"/>
    <property type="match status" value="1"/>
</dbReference>
<feature type="domain" description="Protein kinase" evidence="9">
    <location>
        <begin position="1"/>
        <end position="248"/>
    </location>
</feature>
<dbReference type="SMART" id="SM00220">
    <property type="entry name" value="S_TKc"/>
    <property type="match status" value="1"/>
</dbReference>
<keyword evidence="3" id="KW-0677">Repeat</keyword>
<reference evidence="10 11" key="1">
    <citation type="submission" date="2020-09" db="EMBL/GenBank/DDBJ databases">
        <title>Diversity and distribution of actinomycetes associated with coral in the coast of Hainan.</title>
        <authorList>
            <person name="Li F."/>
        </authorList>
    </citation>
    <scope>NUCLEOTIDE SEQUENCE [LARGE SCALE GENOMIC DNA]</scope>
    <source>
        <strain evidence="10 11">HNM0947</strain>
    </source>
</reference>
<dbReference type="EMBL" id="JADBGI010000023">
    <property type="protein sequence ID" value="MBE3001350.1"/>
    <property type="molecule type" value="Genomic_DNA"/>
</dbReference>
<comment type="caution">
    <text evidence="10">The sequence shown here is derived from an EMBL/GenBank/DDBJ whole genome shotgun (WGS) entry which is preliminary data.</text>
</comment>
<dbReference type="InterPro" id="IPR011009">
    <property type="entry name" value="Kinase-like_dom_sf"/>
</dbReference>
<keyword evidence="5 10" id="KW-0418">Kinase</keyword>
<evidence type="ECO:0000256" key="1">
    <source>
        <dbReference type="ARBA" id="ARBA00022574"/>
    </source>
</evidence>
<evidence type="ECO:0000259" key="9">
    <source>
        <dbReference type="PROSITE" id="PS50011"/>
    </source>
</evidence>
<keyword evidence="11" id="KW-1185">Reference proteome</keyword>
<feature type="region of interest" description="Disordered" evidence="8">
    <location>
        <begin position="256"/>
        <end position="284"/>
    </location>
</feature>
<dbReference type="Gene3D" id="2.130.10.10">
    <property type="entry name" value="YVTN repeat-like/Quinoprotein amine dehydrogenase"/>
    <property type="match status" value="2"/>
</dbReference>
<evidence type="ECO:0000256" key="5">
    <source>
        <dbReference type="ARBA" id="ARBA00022777"/>
    </source>
</evidence>
<dbReference type="InterPro" id="IPR019775">
    <property type="entry name" value="WD40_repeat_CS"/>
</dbReference>
<protein>
    <submittedName>
        <fullName evidence="10">Protein kinase</fullName>
    </submittedName>
</protein>
<dbReference type="InterPro" id="IPR001680">
    <property type="entry name" value="WD40_rpt"/>
</dbReference>
<dbReference type="Pfam" id="PF00400">
    <property type="entry name" value="WD40"/>
    <property type="match status" value="2"/>
</dbReference>
<dbReference type="CDD" id="cd14014">
    <property type="entry name" value="STKc_PknB_like"/>
    <property type="match status" value="1"/>
</dbReference>
<evidence type="ECO:0000256" key="4">
    <source>
        <dbReference type="ARBA" id="ARBA00022741"/>
    </source>
</evidence>
<dbReference type="Pfam" id="PF00069">
    <property type="entry name" value="Pkinase"/>
    <property type="match status" value="1"/>
</dbReference>
<feature type="repeat" description="WD" evidence="7">
    <location>
        <begin position="443"/>
        <end position="484"/>
    </location>
</feature>
<name>A0ABR9PBY6_9ACTN</name>
<sequence>MGQVYLARTPGDRPIVVKVVRSEFAHDEEFRRRFAQEVEAAQRVGGFHTAQVVDADIEADPPWVATAHIPAPSLEQVLQDQGPLGSSALESLFSGLAEGLEAIHACGLVHRDLKPGNVLMAEDGPRIIDFGIARALDAGSATVTGQVIGTLAYMSPEQVQEHSVGPASDVFSLGTVMATAATGSNPFDAATMAATVLRIISPAPSVETLPARLRPLVEACWQNDPKLRPTPHEIVTSFEGENTARPLVGSETAFSSARSERQEMDTTEVQASPPFGKTKVAPPKVTAGARHGRSLRLFLLVAASAVLIASSIHWAFLSEDDDSVPEFTPDTVIDLHEGLREDVDEDRVHHDISAADLSPDADLLATADSVHVRRGITREEAHDYYARLLDSETGEEVVVRQGGEDPAFIDVTFTSEGDPIGLQRTPEVHRLWDISTGEALLTLDSQEESIGTLDSRPESTDFLTDGSDGDLHLWDGSSGERIDTFSTEGRLNSPLFSPDGSTLATGSGTGVLLWDVDTGAITTIDLEEGGGGPMAFSADGELFATAPRDDHVHLWDAVSGELETRIPTYTDSFYTRNFGDPEAIRSLTFSPDGSLLATGQDDSNVRLWDISNGTHTSTLVGRDERSLTSVFFGVGGETLISSDSARSVQMWTLP</sequence>
<gene>
    <name evidence="10" type="ORF">IDM40_22035</name>
</gene>